<dbReference type="STRING" id="30069.A0A182YS20"/>
<proteinExistence type="predicted"/>
<evidence type="ECO:0000313" key="1">
    <source>
        <dbReference type="EnsemblMetazoa" id="ASTEI11256-PA"/>
    </source>
</evidence>
<dbReference type="Proteomes" id="UP000076408">
    <property type="component" value="Unassembled WGS sequence"/>
</dbReference>
<dbReference type="VEuPathDB" id="VectorBase:ASTE007902"/>
<dbReference type="Pfam" id="PF16013">
    <property type="entry name" value="DUF4781"/>
    <property type="match status" value="1"/>
</dbReference>
<name>A0A182YS20_ANOST</name>
<organism evidence="1 2">
    <name type="scientific">Anopheles stephensi</name>
    <name type="common">Indo-Pakistan malaria mosquito</name>
    <dbReference type="NCBI Taxonomy" id="30069"/>
    <lineage>
        <taxon>Eukaryota</taxon>
        <taxon>Metazoa</taxon>
        <taxon>Ecdysozoa</taxon>
        <taxon>Arthropoda</taxon>
        <taxon>Hexapoda</taxon>
        <taxon>Insecta</taxon>
        <taxon>Pterygota</taxon>
        <taxon>Neoptera</taxon>
        <taxon>Endopterygota</taxon>
        <taxon>Diptera</taxon>
        <taxon>Nematocera</taxon>
        <taxon>Culicoidea</taxon>
        <taxon>Culicidae</taxon>
        <taxon>Anophelinae</taxon>
        <taxon>Anopheles</taxon>
    </lineage>
</organism>
<reference evidence="1" key="2">
    <citation type="submission" date="2020-05" db="UniProtKB">
        <authorList>
            <consortium name="EnsemblMetazoa"/>
        </authorList>
    </citation>
    <scope>IDENTIFICATION</scope>
    <source>
        <strain evidence="1">Indian</strain>
    </source>
</reference>
<keyword evidence="2" id="KW-1185">Reference proteome</keyword>
<dbReference type="EnsemblMetazoa" id="ASTEI11256-RA">
    <property type="protein sequence ID" value="ASTEI11256-PA"/>
    <property type="gene ID" value="ASTEI11256"/>
</dbReference>
<dbReference type="VEuPathDB" id="VectorBase:ASTEI11256"/>
<dbReference type="VEuPathDB" id="VectorBase:ASTEI20_034980"/>
<accession>A0A182YS20</accession>
<reference evidence="2" key="1">
    <citation type="journal article" date="2014" name="Genome Biol.">
        <title>Genome analysis of a major urban malaria vector mosquito, Anopheles stephensi.</title>
        <authorList>
            <person name="Jiang X."/>
            <person name="Peery A."/>
            <person name="Hall A.B."/>
            <person name="Sharma A."/>
            <person name="Chen X.G."/>
            <person name="Waterhouse R.M."/>
            <person name="Komissarov A."/>
            <person name="Riehle M.M."/>
            <person name="Shouche Y."/>
            <person name="Sharakhova M.V."/>
            <person name="Lawson D."/>
            <person name="Pakpour N."/>
            <person name="Arensburger P."/>
            <person name="Davidson V.L."/>
            <person name="Eiglmeier K."/>
            <person name="Emrich S."/>
            <person name="George P."/>
            <person name="Kennedy R.C."/>
            <person name="Mane S.P."/>
            <person name="Maslen G."/>
            <person name="Oringanje C."/>
            <person name="Qi Y."/>
            <person name="Settlage R."/>
            <person name="Tojo M."/>
            <person name="Tubio J.M."/>
            <person name="Unger M.F."/>
            <person name="Wang B."/>
            <person name="Vernick K.D."/>
            <person name="Ribeiro J.M."/>
            <person name="James A.A."/>
            <person name="Michel K."/>
            <person name="Riehle M.A."/>
            <person name="Luckhart S."/>
            <person name="Sharakhov I.V."/>
            <person name="Tu Z."/>
        </authorList>
    </citation>
    <scope>NUCLEOTIDE SEQUENCE [LARGE SCALE GENOMIC DNA]</scope>
    <source>
        <strain evidence="2">Indian</strain>
    </source>
</reference>
<protein>
    <submittedName>
        <fullName evidence="1">DUF4781 domain-containing protein</fullName>
    </submittedName>
</protein>
<dbReference type="OMA" id="HIARIMH"/>
<dbReference type="InterPro" id="IPR031962">
    <property type="entry name" value="DUF4781"/>
</dbReference>
<sequence length="847" mass="94253">MALAHIARIMHDSLHRGVRDVSEFVQHDQGEEFFVARNKTFAVNLLALDQWESSSELVADRKLRHLLTTLVDRMPTLEFQLIPLVLLADDRLDASFIVRVRNAPHRTPDCVYIDLSHRKYARFEQFLTANRLPACTLWYPVNGVLRYECAADPNGSNVPPALKIESRRNAPPSGVWQMLTVATGAAASLLAFTPLGATVTIPLTMASSVFSLSDLADSCKHDTGLTVARRAIALALNLTSFASAGVTAACRVDKLRRLIPAERLLQLERTGQFLTATMRMAATGGAILTVIGTVGGWQTLSTGEWLELAALLCFAYRECFNEATAIRLFSQMQRNGVRTFFRKLCPNVPDGVLRTKLTGVWFERLLPLVMDYLMQGVQFEVDDSFATISLHGYRLQFDALFNVNWSQLLTLLRFLQSSTASISAGQKRWTQHGVEDVVELLQFVGKLRDVACAMLADYVTLGHGHRFTLGTVRAFLATAHLNKLELLKQMAALDPKATQALNELRERPAGIDGGDPELFRWLATHTAATGYEAALRALLSVAAHRSSCSGPIAFDRERIVVSPLFAFSAEAFLAVPDCWRSILLHDERFLRLCYDADERKLLQRRAAAVWLRTCCSDAIHYRDTVELLRQLFERADATGTLPAALEYALGFEGTVSVPHVYYSILSAWKQSTGRRFAPFDKRTMHHFRRLMTDAEALGLVAFHRTPVRDDELAELRHDDSALVRFVAGAGLRQLLEHVPADASNCTIPFGPAERAACWLGMIPALRTPDGRQRIRQTLLALVTSGSGRVLQPVADSEQYGGRTMDIRRLMFVRNADTIILEAQIREDGYIHFSFYLCGSTICASGAT</sequence>
<evidence type="ECO:0000313" key="2">
    <source>
        <dbReference type="Proteomes" id="UP000076408"/>
    </source>
</evidence>
<dbReference type="AlphaFoldDB" id="A0A182YS20"/>